<organism evidence="1 2">
    <name type="scientific">Brucella grignonensis</name>
    <dbReference type="NCBI Taxonomy" id="94627"/>
    <lineage>
        <taxon>Bacteria</taxon>
        <taxon>Pseudomonadati</taxon>
        <taxon>Pseudomonadota</taxon>
        <taxon>Alphaproteobacteria</taxon>
        <taxon>Hyphomicrobiales</taxon>
        <taxon>Brucellaceae</taxon>
        <taxon>Brucella/Ochrobactrum group</taxon>
        <taxon>Brucella</taxon>
    </lineage>
</organism>
<comment type="caution">
    <text evidence="1">The sequence shown here is derived from an EMBL/GenBank/DDBJ whole genome shotgun (WGS) entry which is preliminary data.</text>
</comment>
<dbReference type="EMBL" id="NNRL01000163">
    <property type="protein sequence ID" value="OYR10559.1"/>
    <property type="molecule type" value="Genomic_DNA"/>
</dbReference>
<dbReference type="AlphaFoldDB" id="A0A256F6S4"/>
<accession>A0A256F6S4</accession>
<name>A0A256F6S4_9HYPH</name>
<proteinExistence type="predicted"/>
<evidence type="ECO:0000313" key="2">
    <source>
        <dbReference type="Proteomes" id="UP000216478"/>
    </source>
</evidence>
<gene>
    <name evidence="1" type="ORF">CEV33_2021</name>
</gene>
<sequence>MILSVPAIAVARLNFSAERNVHKGSRPVQALGQFALCSAEMVLPYRHHSLVHPEKCEAVFG</sequence>
<protein>
    <submittedName>
        <fullName evidence="1">Uncharacterized protein</fullName>
    </submittedName>
</protein>
<keyword evidence="2" id="KW-1185">Reference proteome</keyword>
<reference evidence="1 2" key="1">
    <citation type="submission" date="2017-07" db="EMBL/GenBank/DDBJ databases">
        <title>Phylogenetic study on the rhizospheric bacterium Ochrobactrum sp. A44.</title>
        <authorList>
            <person name="Krzyzanowska D.M."/>
            <person name="Ossowicki A."/>
            <person name="Rajewska M."/>
            <person name="Maciag T."/>
            <person name="Kaczynski Z."/>
            <person name="Czerwicka M."/>
            <person name="Jafra S."/>
        </authorList>
    </citation>
    <scope>NUCLEOTIDE SEQUENCE [LARGE SCALE GENOMIC DNA]</scope>
    <source>
        <strain evidence="1 2">OgA9a</strain>
    </source>
</reference>
<evidence type="ECO:0000313" key="1">
    <source>
        <dbReference type="EMBL" id="OYR10559.1"/>
    </source>
</evidence>
<dbReference type="Proteomes" id="UP000216478">
    <property type="component" value="Unassembled WGS sequence"/>
</dbReference>